<protein>
    <recommendedName>
        <fullName evidence="2">DUF4116 domain-containing protein</fullName>
    </recommendedName>
</protein>
<evidence type="ECO:0000256" key="1">
    <source>
        <dbReference type="SAM" id="MobiDB-lite"/>
    </source>
</evidence>
<dbReference type="InterPro" id="IPR025197">
    <property type="entry name" value="DUF4116"/>
</dbReference>
<reference evidence="3" key="1">
    <citation type="submission" date="2023-10" db="EMBL/GenBank/DDBJ databases">
        <authorList>
            <person name="Chen Y."/>
            <person name="Shah S."/>
            <person name="Dougan E. K."/>
            <person name="Thang M."/>
            <person name="Chan C."/>
        </authorList>
    </citation>
    <scope>NUCLEOTIDE SEQUENCE [LARGE SCALE GENOMIC DNA]</scope>
</reference>
<comment type="caution">
    <text evidence="3">The sequence shown here is derived from an EMBL/GenBank/DDBJ whole genome shotgun (WGS) entry which is preliminary data.</text>
</comment>
<organism evidence="3 4">
    <name type="scientific">Prorocentrum cordatum</name>
    <dbReference type="NCBI Taxonomy" id="2364126"/>
    <lineage>
        <taxon>Eukaryota</taxon>
        <taxon>Sar</taxon>
        <taxon>Alveolata</taxon>
        <taxon>Dinophyceae</taxon>
        <taxon>Prorocentrales</taxon>
        <taxon>Prorocentraceae</taxon>
        <taxon>Prorocentrum</taxon>
    </lineage>
</organism>
<feature type="domain" description="DUF4116" evidence="2">
    <location>
        <begin position="1465"/>
        <end position="1502"/>
    </location>
</feature>
<dbReference type="Pfam" id="PF13475">
    <property type="entry name" value="DUF4116"/>
    <property type="match status" value="2"/>
</dbReference>
<evidence type="ECO:0000313" key="4">
    <source>
        <dbReference type="Proteomes" id="UP001189429"/>
    </source>
</evidence>
<name>A0ABN9P7P6_9DINO</name>
<evidence type="ECO:0000313" key="3">
    <source>
        <dbReference type="EMBL" id="CAK0788730.1"/>
    </source>
</evidence>
<dbReference type="EMBL" id="CAUYUJ010000114">
    <property type="protein sequence ID" value="CAK0788730.1"/>
    <property type="molecule type" value="Genomic_DNA"/>
</dbReference>
<feature type="domain" description="DUF4116" evidence="2">
    <location>
        <begin position="1415"/>
        <end position="1462"/>
    </location>
</feature>
<gene>
    <name evidence="3" type="ORF">PCOR1329_LOCUS520</name>
</gene>
<accession>A0ABN9P7P6</accession>
<feature type="region of interest" description="Disordered" evidence="1">
    <location>
        <begin position="1343"/>
        <end position="1362"/>
    </location>
</feature>
<proteinExistence type="predicted"/>
<keyword evidence="4" id="KW-1185">Reference proteome</keyword>
<sequence length="1504" mass="170833">MDVEISMQNLLQETTLPWVSFFAVLHSYVAKACLDQDMSDQLESIVQHFNWLRTEALGRAAGDRSIAAGDRSEPPLMPSLECLSHAATSLWKGLQGSVGSFVENSYNSFIDIPARDLNSGSSDEDYKDLSLVPELQRLDQRASERKRIIITNAEKGTTIDGIDSSLWSLHRDILERIATLREMRAQNMDTAQRKRYFDMDEALWDTWADLDAHYKQLWYERGATATFWWNNNDITFPDYNQKSVDAQRVDLGWERRDHRAYQRKWEAQEGCLLEMMPHITIGLDRFCDVANWYKHPHVIGPGTAKDWGLPHHFDTISKDMCILMQTRGISVINNSAWTQAMDRTKDDGWHCQKTGANWARFAAQWVTFATLKNLYGVMNSKPSQFYAFKQPAVKPLNEPQSHSLSHMLLIAWHHRQVHIQSLYDHVSASNVDRAKTNELMCMRAAHNLCNWTKQRDTAAVQRETVATAAAPPTVAPEIAKMITAHLKRSGMKNEDETSTRATTAFASNAESIQQREDLGMRAVLNQEGDITFLPVTEDTTADPTYALVMTQDDYVMADHVSQMSKLYRGLLQDTRNKSLGPDRNSWITGYMECTSETSWRERHARLCAAIYAGLYLLDPDLMKNGKGDARHLRLAEEMALNPEAQQWMDNHPMTTAESEDDDTVLQRETVAEETSSKYEVLTPQRACYFSGVKKRTDDMDRWKTPRELALIDPDHPNAIVIFDVDPLLRRTIPDNVPENDPRRLTNEQDIHVLKYADDLVGSRWFEGAYEWIALPPWRDCPYGPPLPDGCDFGRWEFSKFLMTILRHTSGVTNAYHDRRLNIDFSKTSTFRECAMNCWQRSQQEYYHKKKEKWEYRKTPTNEAVLACWETERDNGDYIDLADYYCYMAIRMLQYHADGKSRTEVFAPVGSDLNPLTFPFGRILAIRSTGGQSEVHPYSTAHNMGWEELSVHDTPYLWHATELSSVRSITEGSPRSWATTGFHHRHHGMRRHQWELYLDKIAAEQRETAAPRDTAVEEVSEGVEGLTLDPHNAAAAAAQKATEREAALAKSEAALLRRSQFTYRDAGPHTVHIVRRSGHHGVVNTKVKQTMEYTVVLNMDDIANTTMTFEFNCDAPWCHRFPDQCGHRAFTKYLFQCIGTFRYRTLAYGRRSWCAMAYLNLYQQAGDKFALIDIENAEVVQNHPGLAALRMGTETYVEDEFVNEGAAGNRSDLDKILDEDDEKIFAPLEPDHLDRARQIVSAPGGSVSQENFATLLAGVVQFDESTGLAPPELQTRIPSCAICNARMPADLDTPGATLKCAFCMRYENSKWPDEVAAWREQFVAFAATQPDDVAQRITAAPIDTRGSKKPQTDAKDELQNMGKKADKRHQKWLAWNSPSREECDKLRADADADGIPPALRQDWKALGLSGEELRGDRELVLEAVRRDWKALELAPAALRADRALVLEAARADVQALGLAAEELLADRGLILEALEESGTALQFASDALRADRELVLHAVRVDPQR</sequence>
<evidence type="ECO:0000259" key="2">
    <source>
        <dbReference type="Pfam" id="PF13475"/>
    </source>
</evidence>
<dbReference type="Proteomes" id="UP001189429">
    <property type="component" value="Unassembled WGS sequence"/>
</dbReference>